<keyword evidence="2" id="KW-1185">Reference proteome</keyword>
<gene>
    <name evidence="1" type="ORF">TRICI_004469</name>
</gene>
<dbReference type="Proteomes" id="UP000761534">
    <property type="component" value="Unassembled WGS sequence"/>
</dbReference>
<dbReference type="InterPro" id="IPR009836">
    <property type="entry name" value="GRDP-like"/>
</dbReference>
<protein>
    <submittedName>
        <fullName evidence="1">Uncharacterized protein</fullName>
    </submittedName>
</protein>
<dbReference type="PANTHER" id="PTHR34365">
    <property type="entry name" value="ENOLASE (DUF1399)"/>
    <property type="match status" value="1"/>
</dbReference>
<reference evidence="1" key="1">
    <citation type="journal article" date="2019" name="G3 (Bethesda)">
        <title>Genome Assemblies of Two Rare Opportunistic Yeast Pathogens: Diutina rugosa (syn. Candida rugosa) and Trichomonascus ciferrii (syn. Candida ciferrii).</title>
        <authorList>
            <person name="Mixao V."/>
            <person name="Saus E."/>
            <person name="Hansen A.P."/>
            <person name="Lass-Florl C."/>
            <person name="Gabaldon T."/>
        </authorList>
    </citation>
    <scope>NUCLEOTIDE SEQUENCE</scope>
    <source>
        <strain evidence="1">CBS 4856</strain>
    </source>
</reference>
<organism evidence="1 2">
    <name type="scientific">Trichomonascus ciferrii</name>
    <dbReference type="NCBI Taxonomy" id="44093"/>
    <lineage>
        <taxon>Eukaryota</taxon>
        <taxon>Fungi</taxon>
        <taxon>Dikarya</taxon>
        <taxon>Ascomycota</taxon>
        <taxon>Saccharomycotina</taxon>
        <taxon>Dipodascomycetes</taxon>
        <taxon>Dipodascales</taxon>
        <taxon>Trichomonascaceae</taxon>
        <taxon>Trichomonascus</taxon>
        <taxon>Trichomonascus ciferrii complex</taxon>
    </lineage>
</organism>
<dbReference type="AlphaFoldDB" id="A0A642V760"/>
<dbReference type="OrthoDB" id="2684236at2759"/>
<comment type="caution">
    <text evidence="1">The sequence shown here is derived from an EMBL/GenBank/DDBJ whole genome shotgun (WGS) entry which is preliminary data.</text>
</comment>
<sequence length="628" mass="73468">MWRSMSSGGLIFDRKGIDEGFYYADSERPVVSDLEFPEEHVDGLPYRAEVVAHVRLMEAFYNLRREVEEKDGVFGLCDGLEFPDPAPDVYGRVPTKEETVREARWGLYVQRAVERYERWWENVVLRLGDEDGQRALLVQDVEQGSEYFRTWAQRTDYKHTMQEEMLPPLDVLMVWHAHMLNPHAYAEDCARQGAGHVWAAGMPWDLVHHALGADHQYYPSPGAVAFFEANVGRKWDNVDDPLTKKLECVRCGCLIKVPWFNIQLSDSSGGGLRARHDEMSYGHWGMRVRCGNCRVLYTHDVLRVLKFQRDLEHFFERGLALPGCVLRDEDATLAPPLWDRVAVYRVMGSQRLRAQVRTFVMSREELHINDVKYLLTRHRQRHRLEPRETRYVDKITRRYWDNNSIFSVELTGAVARLSEFIVQIHRRGWAHQHLSGFSRMLSRYKGFIGLHDAATNLEDELYVPTEDVDLVWHTHQLKPQQYYWYSVEHTAHGRFIEHRDKVEETMLSEAFIRTSQKYEHKYQRPYSLCPCWYCMATREAAHLPTAPLPDRNCGHISAHCAIMSASTCSLKKKQQYAAKLQSLYDTALHKQRKQTKNIAPQTHPKDIPITEYPYSSFQLNRQFWGTYN</sequence>
<dbReference type="VEuPathDB" id="FungiDB:TRICI_004469"/>
<dbReference type="PANTHER" id="PTHR34365:SF7">
    <property type="entry name" value="GLYCINE-RICH DOMAIN-CONTAINING PROTEIN 1"/>
    <property type="match status" value="1"/>
</dbReference>
<proteinExistence type="predicted"/>
<dbReference type="EMBL" id="SWFS01000337">
    <property type="protein sequence ID" value="KAA8909518.1"/>
    <property type="molecule type" value="Genomic_DNA"/>
</dbReference>
<evidence type="ECO:0000313" key="1">
    <source>
        <dbReference type="EMBL" id="KAA8909518.1"/>
    </source>
</evidence>
<accession>A0A642V760</accession>
<dbReference type="Pfam" id="PF07173">
    <property type="entry name" value="GRDP-like"/>
    <property type="match status" value="1"/>
</dbReference>
<evidence type="ECO:0000313" key="2">
    <source>
        <dbReference type="Proteomes" id="UP000761534"/>
    </source>
</evidence>
<name>A0A642V760_9ASCO</name>